<gene>
    <name evidence="2" type="ORF">IQ16_08420</name>
</gene>
<dbReference type="PANTHER" id="PTHR34047:SF8">
    <property type="entry name" value="PROTEIN YKFC"/>
    <property type="match status" value="1"/>
</dbReference>
<keyword evidence="3" id="KW-1185">Reference proteome</keyword>
<sequence>MTAAMLVIGAIFEADLLENQYGFRPKVDAKMAVRRVFWHIRDHRRSEIVDADLRDYFTSIPHAPLMKCLTRRIADGRLLSKAG</sequence>
<dbReference type="InterPro" id="IPR051083">
    <property type="entry name" value="GrpII_Intron_Splice-Mob/Def"/>
</dbReference>
<dbReference type="Proteomes" id="UP000316291">
    <property type="component" value="Unassembled WGS sequence"/>
</dbReference>
<dbReference type="AlphaFoldDB" id="A0A562QI30"/>
<comment type="caution">
    <text evidence="2">The sequence shown here is derived from an EMBL/GenBank/DDBJ whole genome shotgun (WGS) entry which is preliminary data.</text>
</comment>
<dbReference type="InterPro" id="IPR043502">
    <property type="entry name" value="DNA/RNA_pol_sf"/>
</dbReference>
<dbReference type="EMBL" id="VLLA01000053">
    <property type="protein sequence ID" value="TWI56407.1"/>
    <property type="molecule type" value="Genomic_DNA"/>
</dbReference>
<evidence type="ECO:0000313" key="2">
    <source>
        <dbReference type="EMBL" id="TWI56407.1"/>
    </source>
</evidence>
<name>A0A562QI30_9BRAD</name>
<evidence type="ECO:0008006" key="4">
    <source>
        <dbReference type="Google" id="ProtNLM"/>
    </source>
</evidence>
<organism evidence="2 3">
    <name type="scientific">Bradyrhizobium huanghuaihaiense</name>
    <dbReference type="NCBI Taxonomy" id="990078"/>
    <lineage>
        <taxon>Bacteria</taxon>
        <taxon>Pseudomonadati</taxon>
        <taxon>Pseudomonadota</taxon>
        <taxon>Alphaproteobacteria</taxon>
        <taxon>Hyphomicrobiales</taxon>
        <taxon>Nitrobacteraceae</taxon>
        <taxon>Bradyrhizobium</taxon>
    </lineage>
</organism>
<evidence type="ECO:0000313" key="3">
    <source>
        <dbReference type="Proteomes" id="UP000316291"/>
    </source>
</evidence>
<comment type="similarity">
    <text evidence="1">Belongs to the bacterial reverse transcriptase family.</text>
</comment>
<dbReference type="SUPFAM" id="SSF56672">
    <property type="entry name" value="DNA/RNA polymerases"/>
    <property type="match status" value="1"/>
</dbReference>
<protein>
    <recommendedName>
        <fullName evidence="4">Reverse transcriptase (RNA-dependent DNA polymerase)</fullName>
    </recommendedName>
</protein>
<accession>A0A562QI30</accession>
<reference evidence="2 3" key="1">
    <citation type="journal article" date="2015" name="Stand. Genomic Sci.">
        <title>Genomic Encyclopedia of Bacterial and Archaeal Type Strains, Phase III: the genomes of soil and plant-associated and newly described type strains.</title>
        <authorList>
            <person name="Whitman W.B."/>
            <person name="Woyke T."/>
            <person name="Klenk H.P."/>
            <person name="Zhou Y."/>
            <person name="Lilburn T.G."/>
            <person name="Beck B.J."/>
            <person name="De Vos P."/>
            <person name="Vandamme P."/>
            <person name="Eisen J.A."/>
            <person name="Garrity G."/>
            <person name="Hugenholtz P."/>
            <person name="Kyrpides N.C."/>
        </authorList>
    </citation>
    <scope>NUCLEOTIDE SEQUENCE [LARGE SCALE GENOMIC DNA]</scope>
    <source>
        <strain evidence="2 3">CGMCC 1.10948</strain>
    </source>
</reference>
<proteinExistence type="inferred from homology"/>
<evidence type="ECO:0000256" key="1">
    <source>
        <dbReference type="ARBA" id="ARBA00034120"/>
    </source>
</evidence>
<dbReference type="PANTHER" id="PTHR34047">
    <property type="entry name" value="NUCLEAR INTRON MATURASE 1, MITOCHONDRIAL-RELATED"/>
    <property type="match status" value="1"/>
</dbReference>